<accession>A0ABY5VIQ2</accession>
<dbReference type="Proteomes" id="UP001060164">
    <property type="component" value="Chromosome"/>
</dbReference>
<reference evidence="1" key="1">
    <citation type="journal article" date="2022" name="Cell">
        <title>Design, construction, and in vivo augmentation of a complex gut microbiome.</title>
        <authorList>
            <person name="Cheng A.G."/>
            <person name="Ho P.Y."/>
            <person name="Aranda-Diaz A."/>
            <person name="Jain S."/>
            <person name="Yu F.B."/>
            <person name="Meng X."/>
            <person name="Wang M."/>
            <person name="Iakiviak M."/>
            <person name="Nagashima K."/>
            <person name="Zhao A."/>
            <person name="Murugkar P."/>
            <person name="Patil A."/>
            <person name="Atabakhsh K."/>
            <person name="Weakley A."/>
            <person name="Yan J."/>
            <person name="Brumbaugh A.R."/>
            <person name="Higginbottom S."/>
            <person name="Dimas A."/>
            <person name="Shiver A.L."/>
            <person name="Deutschbauer A."/>
            <person name="Neff N."/>
            <person name="Sonnenburg J.L."/>
            <person name="Huang K.C."/>
            <person name="Fischbach M.A."/>
        </authorList>
    </citation>
    <scope>NUCLEOTIDE SEQUENCE</scope>
    <source>
        <strain evidence="1">DSM 19829</strain>
    </source>
</reference>
<dbReference type="EMBL" id="CP102290">
    <property type="protein sequence ID" value="UWP59856.1"/>
    <property type="molecule type" value="Genomic_DNA"/>
</dbReference>
<keyword evidence="2" id="KW-1185">Reference proteome</keyword>
<dbReference type="RefSeq" id="WP_169579914.1">
    <property type="nucleotide sequence ID" value="NZ_CABLBR010000007.1"/>
</dbReference>
<evidence type="ECO:0000313" key="2">
    <source>
        <dbReference type="Proteomes" id="UP001060164"/>
    </source>
</evidence>
<organism evidence="1 2">
    <name type="scientific">Ruminococcus gauvreauii</name>
    <dbReference type="NCBI Taxonomy" id="438033"/>
    <lineage>
        <taxon>Bacteria</taxon>
        <taxon>Bacillati</taxon>
        <taxon>Bacillota</taxon>
        <taxon>Clostridia</taxon>
        <taxon>Eubacteriales</taxon>
        <taxon>Oscillospiraceae</taxon>
        <taxon>Ruminococcus</taxon>
    </lineage>
</organism>
<sequence length="57" mass="6392">MSREMCAFHGVDPAILPAFIIPIEENDVSAICLHWSELNPYCSAITTAVLRLTVIYR</sequence>
<name>A0ABY5VIQ2_9FIRM</name>
<protein>
    <submittedName>
        <fullName evidence="1">Uncharacterized protein</fullName>
    </submittedName>
</protein>
<gene>
    <name evidence="1" type="ORF">NQ502_01990</name>
</gene>
<proteinExistence type="predicted"/>
<evidence type="ECO:0000313" key="1">
    <source>
        <dbReference type="EMBL" id="UWP59856.1"/>
    </source>
</evidence>